<proteinExistence type="predicted"/>
<organism evidence="8 9">
    <name type="scientific">Dentipellis fragilis</name>
    <dbReference type="NCBI Taxonomy" id="205917"/>
    <lineage>
        <taxon>Eukaryota</taxon>
        <taxon>Fungi</taxon>
        <taxon>Dikarya</taxon>
        <taxon>Basidiomycota</taxon>
        <taxon>Agaricomycotina</taxon>
        <taxon>Agaricomycetes</taxon>
        <taxon>Russulales</taxon>
        <taxon>Hericiaceae</taxon>
        <taxon>Dentipellis</taxon>
    </lineage>
</organism>
<evidence type="ECO:0000256" key="2">
    <source>
        <dbReference type="ARBA" id="ARBA00022448"/>
    </source>
</evidence>
<evidence type="ECO:0000256" key="1">
    <source>
        <dbReference type="ARBA" id="ARBA00004141"/>
    </source>
</evidence>
<feature type="transmembrane region" description="Helical" evidence="6">
    <location>
        <begin position="103"/>
        <end position="124"/>
    </location>
</feature>
<accession>A0A4Y9YHW9</accession>
<feature type="transmembrane region" description="Helical" evidence="6">
    <location>
        <begin position="169"/>
        <end position="188"/>
    </location>
</feature>
<feature type="transmembrane region" description="Helical" evidence="6">
    <location>
        <begin position="236"/>
        <end position="256"/>
    </location>
</feature>
<comment type="subcellular location">
    <subcellularLocation>
        <location evidence="1">Membrane</location>
        <topology evidence="1">Multi-pass membrane protein</topology>
    </subcellularLocation>
</comment>
<dbReference type="PANTHER" id="PTHR42718:SF9">
    <property type="entry name" value="MAJOR FACILITATOR SUPERFAMILY MULTIDRUG TRANSPORTER MFSC"/>
    <property type="match status" value="1"/>
</dbReference>
<comment type="caution">
    <text evidence="8">The sequence shown here is derived from an EMBL/GenBank/DDBJ whole genome shotgun (WGS) entry which is preliminary data.</text>
</comment>
<reference evidence="8 9" key="1">
    <citation type="submission" date="2019-02" db="EMBL/GenBank/DDBJ databases">
        <title>Genome sequencing of the rare red list fungi Dentipellis fragilis.</title>
        <authorList>
            <person name="Buettner E."/>
            <person name="Kellner H."/>
        </authorList>
    </citation>
    <scope>NUCLEOTIDE SEQUENCE [LARGE SCALE GENOMIC DNA]</scope>
    <source>
        <strain evidence="8 9">DSM 105465</strain>
    </source>
</reference>
<evidence type="ECO:0000313" key="9">
    <source>
        <dbReference type="Proteomes" id="UP000298327"/>
    </source>
</evidence>
<feature type="transmembrane region" description="Helical" evidence="6">
    <location>
        <begin position="262"/>
        <end position="285"/>
    </location>
</feature>
<dbReference type="EMBL" id="SEOQ01000495">
    <property type="protein sequence ID" value="TFY61732.1"/>
    <property type="molecule type" value="Genomic_DNA"/>
</dbReference>
<keyword evidence="4 6" id="KW-1133">Transmembrane helix</keyword>
<dbReference type="SUPFAM" id="SSF103473">
    <property type="entry name" value="MFS general substrate transporter"/>
    <property type="match status" value="1"/>
</dbReference>
<evidence type="ECO:0000256" key="5">
    <source>
        <dbReference type="ARBA" id="ARBA00023136"/>
    </source>
</evidence>
<keyword evidence="3 6" id="KW-0812">Transmembrane</keyword>
<evidence type="ECO:0000313" key="8">
    <source>
        <dbReference type="EMBL" id="TFY61732.1"/>
    </source>
</evidence>
<dbReference type="GO" id="GO:0022857">
    <property type="term" value="F:transmembrane transporter activity"/>
    <property type="evidence" value="ECO:0007669"/>
    <property type="project" value="InterPro"/>
</dbReference>
<feature type="transmembrane region" description="Helical" evidence="6">
    <location>
        <begin position="194"/>
        <end position="216"/>
    </location>
</feature>
<feature type="transmembrane region" description="Helical" evidence="6">
    <location>
        <begin position="328"/>
        <end position="349"/>
    </location>
</feature>
<dbReference type="Proteomes" id="UP000298327">
    <property type="component" value="Unassembled WGS sequence"/>
</dbReference>
<gene>
    <name evidence="8" type="ORF">EVG20_g6946</name>
</gene>
<feature type="transmembrane region" description="Helical" evidence="6">
    <location>
        <begin position="136"/>
        <end position="157"/>
    </location>
</feature>
<dbReference type="InterPro" id="IPR036259">
    <property type="entry name" value="MFS_trans_sf"/>
</dbReference>
<sequence>MPDQPGDQDARSPAKAEYSKARRYSLLILFCLAQFVDTFNISALYPAIPTLAVALGMSTAESTWIMSAYSLTFAAFLLIRRVFVKYISFPVLIGEDPDRRMYIAEYAFIIGTASLGIISLGAGFLNSKIPLIVLRALYGIAGSLTIPSALALIVAVFPEPLEQSRAIGAFGGCAAIGNVLGFIIGGIFSQFASWHWVFWFVTLISLPVAALCLLLIPDQPRRPIDDLPRWTRFKRLDIVGVAILTAALILFIFAVISGSTNGWATVIVLVPLFISVAMLVCFFFYETRILIDRAAMYVQVQDYNVVYNGTPHEPTFCRPPHTWFYPNFSVVFGTSLLPFFWWAVISLVFTNLWQGVYHRSPISTAIHLIPSSVAAFFASFTGPLSRHISPKWLILLGQLLIVAASLLLVFADGPDKYWTLDFPGFALGSAGAQLI</sequence>
<feature type="transmembrane region" description="Helical" evidence="6">
    <location>
        <begin position="392"/>
        <end position="411"/>
    </location>
</feature>
<dbReference type="AlphaFoldDB" id="A0A4Y9YHW9"/>
<dbReference type="Pfam" id="PF07690">
    <property type="entry name" value="MFS_1"/>
    <property type="match status" value="1"/>
</dbReference>
<dbReference type="OrthoDB" id="440755at2759"/>
<evidence type="ECO:0000256" key="4">
    <source>
        <dbReference type="ARBA" id="ARBA00022989"/>
    </source>
</evidence>
<dbReference type="Gene3D" id="1.20.1250.20">
    <property type="entry name" value="MFS general substrate transporter like domains"/>
    <property type="match status" value="1"/>
</dbReference>
<keyword evidence="2" id="KW-0813">Transport</keyword>
<dbReference type="GO" id="GO:0016020">
    <property type="term" value="C:membrane"/>
    <property type="evidence" value="ECO:0007669"/>
    <property type="project" value="UniProtKB-SubCell"/>
</dbReference>
<name>A0A4Y9YHW9_9AGAM</name>
<feature type="transmembrane region" description="Helical" evidence="6">
    <location>
        <begin position="64"/>
        <end position="83"/>
    </location>
</feature>
<feature type="transmembrane region" description="Helical" evidence="6">
    <location>
        <begin position="361"/>
        <end position="380"/>
    </location>
</feature>
<dbReference type="PANTHER" id="PTHR42718">
    <property type="entry name" value="MAJOR FACILITATOR SUPERFAMILY MULTIDRUG TRANSPORTER MFSC"/>
    <property type="match status" value="1"/>
</dbReference>
<protein>
    <recommendedName>
        <fullName evidence="7">Major facilitator superfamily (MFS) profile domain-containing protein</fullName>
    </recommendedName>
</protein>
<dbReference type="STRING" id="205917.A0A4Y9YHW9"/>
<evidence type="ECO:0000256" key="6">
    <source>
        <dbReference type="SAM" id="Phobius"/>
    </source>
</evidence>
<keyword evidence="5 6" id="KW-0472">Membrane</keyword>
<feature type="transmembrane region" description="Helical" evidence="6">
    <location>
        <begin position="24"/>
        <end position="44"/>
    </location>
</feature>
<dbReference type="InterPro" id="IPR011701">
    <property type="entry name" value="MFS"/>
</dbReference>
<evidence type="ECO:0000256" key="3">
    <source>
        <dbReference type="ARBA" id="ARBA00022692"/>
    </source>
</evidence>
<keyword evidence="9" id="KW-1185">Reference proteome</keyword>
<feature type="domain" description="Major facilitator superfamily (MFS) profile" evidence="7">
    <location>
        <begin position="26"/>
        <end position="435"/>
    </location>
</feature>
<dbReference type="InterPro" id="IPR020846">
    <property type="entry name" value="MFS_dom"/>
</dbReference>
<evidence type="ECO:0000259" key="7">
    <source>
        <dbReference type="PROSITE" id="PS50850"/>
    </source>
</evidence>
<dbReference type="PROSITE" id="PS50850">
    <property type="entry name" value="MFS"/>
    <property type="match status" value="1"/>
</dbReference>